<protein>
    <submittedName>
        <fullName evidence="2">Ribosomal protein S10</fullName>
    </submittedName>
</protein>
<dbReference type="Gene3D" id="3.90.1800.10">
    <property type="entry name" value="RNA polymerase alpha subunit dimerisation domain"/>
    <property type="match status" value="1"/>
</dbReference>
<organism evidence="1 2">
    <name type="scientific">Globodera pallida</name>
    <name type="common">Potato cyst nematode worm</name>
    <name type="synonym">Heterodera pallida</name>
    <dbReference type="NCBI Taxonomy" id="36090"/>
    <lineage>
        <taxon>Eukaryota</taxon>
        <taxon>Metazoa</taxon>
        <taxon>Ecdysozoa</taxon>
        <taxon>Nematoda</taxon>
        <taxon>Chromadorea</taxon>
        <taxon>Rhabditida</taxon>
        <taxon>Tylenchina</taxon>
        <taxon>Tylenchomorpha</taxon>
        <taxon>Tylenchoidea</taxon>
        <taxon>Heteroderidae</taxon>
        <taxon>Heteroderinae</taxon>
        <taxon>Globodera</taxon>
    </lineage>
</organism>
<reference evidence="1" key="1">
    <citation type="submission" date="2013-12" db="EMBL/GenBank/DDBJ databases">
        <authorList>
            <person name="Aslett M."/>
        </authorList>
    </citation>
    <scope>NUCLEOTIDE SEQUENCE [LARGE SCALE GENOMIC DNA]</scope>
    <source>
        <strain evidence="1">Lindley</strain>
    </source>
</reference>
<dbReference type="WBParaSite" id="GPLIN_001578600">
    <property type="protein sequence ID" value="GPLIN_001578600"/>
    <property type="gene ID" value="GPLIN_001578600"/>
</dbReference>
<accession>A0A183CSC8</accession>
<dbReference type="Proteomes" id="UP000050741">
    <property type="component" value="Unassembled WGS sequence"/>
</dbReference>
<sequence>VTRLRPHIAMAKYRMRPHQTQKFTRSHCSICLKEDQVQVPRVFRYLCAELGAVNVKVQLSLSHPREVRH</sequence>
<reference evidence="2" key="3">
    <citation type="submission" date="2016-06" db="UniProtKB">
        <authorList>
            <consortium name="WormBaseParasite"/>
        </authorList>
    </citation>
    <scope>IDENTIFICATION</scope>
</reference>
<evidence type="ECO:0000313" key="2">
    <source>
        <dbReference type="WBParaSite" id="GPLIN_001578600"/>
    </source>
</evidence>
<proteinExistence type="predicted"/>
<reference evidence="1" key="2">
    <citation type="submission" date="2014-05" db="EMBL/GenBank/DDBJ databases">
        <title>The genome and life-stage specific transcriptomes of Globodera pallida elucidate key aspects of plant parasitism by a cyst nematode.</title>
        <authorList>
            <person name="Cotton J.A."/>
            <person name="Lilley C.J."/>
            <person name="Jones L.M."/>
            <person name="Kikuchi T."/>
            <person name="Reid A.J."/>
            <person name="Thorpe P."/>
            <person name="Tsai I.J."/>
            <person name="Beasley H."/>
            <person name="Blok V."/>
            <person name="Cock P.J.A."/>
            <person name="Van den Akker S.E."/>
            <person name="Holroyd N."/>
            <person name="Hunt M."/>
            <person name="Mantelin S."/>
            <person name="Naghra H."/>
            <person name="Pain A."/>
            <person name="Palomares-Rius J.E."/>
            <person name="Zarowiecki M."/>
            <person name="Berriman M."/>
            <person name="Jones J.T."/>
            <person name="Urwin P.E."/>
        </authorList>
    </citation>
    <scope>NUCLEOTIDE SEQUENCE [LARGE SCALE GENOMIC DNA]</scope>
    <source>
        <strain evidence="1">Lindley</strain>
    </source>
</reference>
<name>A0A183CSC8_GLOPA</name>
<keyword evidence="1" id="KW-1185">Reference proteome</keyword>
<evidence type="ECO:0000313" key="1">
    <source>
        <dbReference type="Proteomes" id="UP000050741"/>
    </source>
</evidence>
<dbReference type="AlphaFoldDB" id="A0A183CSC8"/>